<dbReference type="STRING" id="1029756.W911_11260"/>
<keyword evidence="2" id="KW-1185">Reference proteome</keyword>
<reference evidence="1 2" key="1">
    <citation type="journal article" date="2014" name="Genome Announc.">
        <title>Complete Genome Sequence of Hyphomicrobium nitrativorans Strain NL23, a Denitrifying Bacterium Isolated from Biofilm of a Methanol-Fed Denitrification System Treating Seawater at the Montreal Biodome.</title>
        <authorList>
            <person name="Martineau C."/>
            <person name="Villeneuve C."/>
            <person name="Mauffrey F."/>
            <person name="Villemur R."/>
        </authorList>
    </citation>
    <scope>NUCLEOTIDE SEQUENCE [LARGE SCALE GENOMIC DNA]</scope>
    <source>
        <strain evidence="1">NL23</strain>
    </source>
</reference>
<accession>V5SDB1</accession>
<gene>
    <name evidence="1" type="ORF">W911_11260</name>
</gene>
<dbReference type="EMBL" id="CP006912">
    <property type="protein sequence ID" value="AHB48851.1"/>
    <property type="molecule type" value="Genomic_DNA"/>
</dbReference>
<dbReference type="RefSeq" id="WP_023787600.1">
    <property type="nucleotide sequence ID" value="NC_022997.1"/>
</dbReference>
<dbReference type="KEGG" id="hni:W911_11260"/>
<dbReference type="InterPro" id="IPR038561">
    <property type="entry name" value="SoxD_sf"/>
</dbReference>
<evidence type="ECO:0000313" key="1">
    <source>
        <dbReference type="EMBL" id="AHB48851.1"/>
    </source>
</evidence>
<dbReference type="OrthoDB" id="7159274at2"/>
<proteinExistence type="predicted"/>
<dbReference type="GO" id="GO:0008115">
    <property type="term" value="F:sarcosine oxidase activity"/>
    <property type="evidence" value="ECO:0007669"/>
    <property type="project" value="InterPro"/>
</dbReference>
<protein>
    <submittedName>
        <fullName evidence="1">Sarcosine oxidase subunit delta</fullName>
    </submittedName>
</protein>
<dbReference type="Proteomes" id="UP000018542">
    <property type="component" value="Chromosome"/>
</dbReference>
<dbReference type="HOGENOM" id="CLU_156359_2_0_5"/>
<dbReference type="GO" id="GO:0046653">
    <property type="term" value="P:tetrahydrofolate metabolic process"/>
    <property type="evidence" value="ECO:0007669"/>
    <property type="project" value="InterPro"/>
</dbReference>
<dbReference type="PATRIC" id="fig|1029756.8.peg.2341"/>
<dbReference type="Pfam" id="PF04267">
    <property type="entry name" value="SoxD"/>
    <property type="match status" value="1"/>
</dbReference>
<organism evidence="1 2">
    <name type="scientific">Hyphomicrobium nitrativorans NL23</name>
    <dbReference type="NCBI Taxonomy" id="1029756"/>
    <lineage>
        <taxon>Bacteria</taxon>
        <taxon>Pseudomonadati</taxon>
        <taxon>Pseudomonadota</taxon>
        <taxon>Alphaproteobacteria</taxon>
        <taxon>Hyphomicrobiales</taxon>
        <taxon>Hyphomicrobiaceae</taxon>
        <taxon>Hyphomicrobium</taxon>
    </lineage>
</organism>
<dbReference type="AlphaFoldDB" id="V5SDB1"/>
<evidence type="ECO:0000313" key="2">
    <source>
        <dbReference type="Proteomes" id="UP000018542"/>
    </source>
</evidence>
<name>V5SDB1_9HYPH</name>
<dbReference type="Gene3D" id="3.30.2270.10">
    <property type="entry name" value="Folate-binding superfamily"/>
    <property type="match status" value="1"/>
</dbReference>
<sequence length="93" mass="10618">MKIMTCPVNGPRNISEFAWGGEIKPQPDPATCTDAEWTDHLFLEANTAGVVSEWWLHTPTNTWFVARRNTVTDEVLETMTADTFFSRRSDTLR</sequence>
<dbReference type="InterPro" id="IPR006279">
    <property type="entry name" value="SoxD"/>
</dbReference>